<dbReference type="Gene3D" id="1.10.10.10">
    <property type="entry name" value="Winged helix-like DNA-binding domain superfamily/Winged helix DNA-binding domain"/>
    <property type="match status" value="1"/>
</dbReference>
<dbReference type="InterPro" id="IPR039779">
    <property type="entry name" value="RFX-like"/>
</dbReference>
<dbReference type="Pfam" id="PF02257">
    <property type="entry name" value="RFX_DNA_binding"/>
    <property type="match status" value="1"/>
</dbReference>
<dbReference type="GO" id="GO:0008270">
    <property type="term" value="F:zinc ion binding"/>
    <property type="evidence" value="ECO:0007669"/>
    <property type="project" value="InterPro"/>
</dbReference>
<dbReference type="PANTHER" id="PTHR12619:SF5">
    <property type="entry name" value="TRANSCRIPTION FACTOR RFX4"/>
    <property type="match status" value="1"/>
</dbReference>
<feature type="compositionally biased region" description="Basic and acidic residues" evidence="2">
    <location>
        <begin position="68"/>
        <end position="80"/>
    </location>
</feature>
<dbReference type="InterPro" id="IPR036390">
    <property type="entry name" value="WH_DNA-bd_sf"/>
</dbReference>
<dbReference type="GeneID" id="64573393"/>
<name>A0A871QZU4_DEKBR</name>
<reference evidence="5" key="1">
    <citation type="submission" date="2020-10" db="EMBL/GenBank/DDBJ databases">
        <authorList>
            <person name="Palmer J.M."/>
        </authorList>
    </citation>
    <scope>NUCLEOTIDE SEQUENCE</scope>
    <source>
        <strain evidence="5">UCD 2041</strain>
    </source>
</reference>
<dbReference type="OrthoDB" id="2595934at2759"/>
<keyword evidence="1" id="KW-0238">DNA-binding</keyword>
<organism evidence="5 6">
    <name type="scientific">Dekkera bruxellensis</name>
    <name type="common">Brettanomyces custersii</name>
    <dbReference type="NCBI Taxonomy" id="5007"/>
    <lineage>
        <taxon>Eukaryota</taxon>
        <taxon>Fungi</taxon>
        <taxon>Dikarya</taxon>
        <taxon>Ascomycota</taxon>
        <taxon>Saccharomycotina</taxon>
        <taxon>Pichiomycetes</taxon>
        <taxon>Pichiales</taxon>
        <taxon>Pichiaceae</taxon>
        <taxon>Brettanomyces</taxon>
    </lineage>
</organism>
<evidence type="ECO:0000313" key="5">
    <source>
        <dbReference type="EMBL" id="QOU18026.1"/>
    </source>
</evidence>
<feature type="region of interest" description="Disordered" evidence="2">
    <location>
        <begin position="1016"/>
        <end position="1043"/>
    </location>
</feature>
<sequence length="1676" mass="188981">MSEEKAEKQRFIVKTNKTGNDHLLSDLFKKGDVLAGTNERQKADKSNTFLEGSSQCKQMVTPQVSLSKENHNRKTLDPRKSTSNANDNLVELGIAKKRKKRHIFSCKNCRKLKTKCAVNPLTTSCYRCERLHLNCNLGKLNLDSNKECHQLDGSLLEKQLFQIQKNYEYLNEKIDKGKIDQESESVSSLSRSISNKSDLHPILPRYNDFSPMNVMNQIHSSLPRKSPTRSDALMQSLSNFLNFYMENESLCLLLSKTFLETAHYWIIPGGISEIDREYVFHHPVNACVYVMLAMAFDMENKYSVEEKLLYPIAKSIITNILVSVPRSDHDIEALLYVALYGITRRGGRATISLAGGSKNDKNYTLADEILVDSFDGWTISSSCFNHCIISLDLKSIYERASNGFFTDDDIFHLRIFNASCCSHYQCAIGYGRPTVINASYVHLHKLILQYPNATIGDAIKVAELELYWTLCVDIDKIMSGCAISIDPHTGKNDEKGAHTYLFDDLEEWYHNWGKIMSKDVTHGLQLSYYFAHVVLALQLMKYHGDGSRNKSKGGKNESLKNSARDVSVAREQACKYSFCIIKLFLSLPKDSIKGSPLFLFCEIVYACVSLFDFRESMNMKKQKASLSAISKVYWHLNKAGEGINVATESIAGLVRKLVELANNHEKLKYEEAASFVGSGSITETYIRKRHIKRRDSQQQRHLSVEDLPALVREKRRRSSLHFEGTKKGLQLKQCDTDSSLDRNGALQNVRSANVSPKYGKTRPLDSMLLEEQPESGDADVLAGDNDIIIPDVYEDLGCAFDFSSSTIFIAPTLRILEISIMRSSGDVSTPSFSIRMDNQHPKTEPGIQGTFTGYQTDYGGAYLAIHGVAREYPADEHSPQDNQQITSHQTYCSPSNISASPIFPRRTCPRSTQWVDPGLGPTPQPMTQGQTLAVEAVASNDPQRTQMPILDPGRVHHPQLDDLASGFVQNRTTRLNGQPPEMECPSGATSQGQSFQVAGQYQFSCQALEQAPISYQQNQSGQEYRDSSQQSRQKYMAADDAPLKKRQATCSRFDWNASLQMGSSKSMQPDSAIVPSAPNMLSQGPGGYQIKEEKCLGSRLAASPSNISKFVNTGGSALNRTSVYGTTEDQSRPLTGGTQLSVLNACCERKNDSSYLVYMAEEKAKSESIESLADAIKKENANMKDLSKPENCNLNSRQIRHLATKVKKQHQLFAMVVLFRSVKIKKTAVCPRNRVYNKYIMVCHQFDINPMCNASFGKLVRMCFPNVTTRRLGIRGTSRYHYCGLELKDESENDYFDSMDFVEGKLRVSQSFNENVHGLISKSTSGEICDLSFDLNVLGRLTNCSPPFELSVDELVQEFAGEKSEDEVNLFREFAQVYVKFCLSTFKHLRFIQMKSLFDELSHFDLNNKVSAKCFAYIDNPTHHKMVTSFVARCDDDLYAHSIMLLSKTVFQDVPLAVRKQIFKLDSNLIICVEKMKILPCIKLQKLASIKIFVGLISSLVRVINNASKLSLSMSDPSVRVDMFKEWKSLNKKRVITREPLLSDKLKERMSSFFCNDVTYSFKELQLLNLPSENSKAVRTYVIRNLSSLLFRSLCNFEDTDPKEYLLCASGSITSIMRALFYKAGNNMQSSDIHVSEWWDINCWATEFLNFIGLLGGYLKKNDKLCKDIDILSLQR</sequence>
<dbReference type="PROSITE" id="PS00463">
    <property type="entry name" value="ZN2_CY6_FUNGAL_1"/>
    <property type="match status" value="1"/>
</dbReference>
<dbReference type="PROSITE" id="PS51526">
    <property type="entry name" value="RFX_DBD"/>
    <property type="match status" value="1"/>
</dbReference>
<feature type="compositionally biased region" description="Polar residues" evidence="2">
    <location>
        <begin position="1016"/>
        <end position="1033"/>
    </location>
</feature>
<feature type="domain" description="Zn(2)-C6 fungal-type" evidence="3">
    <location>
        <begin position="105"/>
        <end position="137"/>
    </location>
</feature>
<evidence type="ECO:0000256" key="2">
    <source>
        <dbReference type="SAM" id="MobiDB-lite"/>
    </source>
</evidence>
<dbReference type="GO" id="GO:0000978">
    <property type="term" value="F:RNA polymerase II cis-regulatory region sequence-specific DNA binding"/>
    <property type="evidence" value="ECO:0007669"/>
    <property type="project" value="TreeGrafter"/>
</dbReference>
<feature type="region of interest" description="Disordered" evidence="2">
    <location>
        <begin position="67"/>
        <end position="87"/>
    </location>
</feature>
<dbReference type="InterPro" id="IPR036864">
    <property type="entry name" value="Zn2-C6_fun-type_DNA-bd_sf"/>
</dbReference>
<dbReference type="EMBL" id="CP063129">
    <property type="protein sequence ID" value="QOU18026.1"/>
    <property type="molecule type" value="Genomic_DNA"/>
</dbReference>
<dbReference type="SMART" id="SM00066">
    <property type="entry name" value="GAL4"/>
    <property type="match status" value="1"/>
</dbReference>
<evidence type="ECO:0008006" key="7">
    <source>
        <dbReference type="Google" id="ProtNLM"/>
    </source>
</evidence>
<dbReference type="GO" id="GO:0000981">
    <property type="term" value="F:DNA-binding transcription factor activity, RNA polymerase II-specific"/>
    <property type="evidence" value="ECO:0007669"/>
    <property type="project" value="InterPro"/>
</dbReference>
<dbReference type="KEGG" id="bbrx:BRETT_001468"/>
<accession>A0A871QZU4</accession>
<protein>
    <recommendedName>
        <fullName evidence="7">RFX-type winged-helix domain-containing protein</fullName>
    </recommendedName>
</protein>
<evidence type="ECO:0000259" key="3">
    <source>
        <dbReference type="PROSITE" id="PS50048"/>
    </source>
</evidence>
<evidence type="ECO:0000313" key="6">
    <source>
        <dbReference type="Proteomes" id="UP000663131"/>
    </source>
</evidence>
<dbReference type="Proteomes" id="UP000663131">
    <property type="component" value="Chromosome 1"/>
</dbReference>
<dbReference type="Gene3D" id="4.10.240.10">
    <property type="entry name" value="Zn(2)-C6 fungal-type DNA-binding domain"/>
    <property type="match status" value="1"/>
</dbReference>
<gene>
    <name evidence="5" type="ORF">BRETT_001468</name>
</gene>
<dbReference type="CDD" id="cd00067">
    <property type="entry name" value="GAL4"/>
    <property type="match status" value="1"/>
</dbReference>
<dbReference type="SUPFAM" id="SSF57701">
    <property type="entry name" value="Zn2/Cys6 DNA-binding domain"/>
    <property type="match status" value="1"/>
</dbReference>
<proteinExistence type="predicted"/>
<dbReference type="InterPro" id="IPR036388">
    <property type="entry name" value="WH-like_DNA-bd_sf"/>
</dbReference>
<dbReference type="PANTHER" id="PTHR12619">
    <property type="entry name" value="RFX TRANSCRIPTION FACTOR FAMILY"/>
    <property type="match status" value="1"/>
</dbReference>
<dbReference type="RefSeq" id="XP_041134521.1">
    <property type="nucleotide sequence ID" value="XM_041280019.1"/>
</dbReference>
<reference evidence="5" key="2">
    <citation type="journal article" name="BMC Genomics">
        <title>New genome assemblies reveal patterns of domestication and adaptation across Brettanomyces (Dekkera) species.</title>
        <authorList>
            <person name="Roach M.J."/>
            <person name="Borneman A.R."/>
        </authorList>
    </citation>
    <scope>NUCLEOTIDE SEQUENCE</scope>
    <source>
        <strain evidence="5">UCD 2041</strain>
    </source>
</reference>
<dbReference type="InterPro" id="IPR003150">
    <property type="entry name" value="DNA-bd_RFX"/>
</dbReference>
<feature type="domain" description="RFX-type winged-helix" evidence="4">
    <location>
        <begin position="1206"/>
        <end position="1289"/>
    </location>
</feature>
<evidence type="ECO:0000259" key="4">
    <source>
        <dbReference type="PROSITE" id="PS51526"/>
    </source>
</evidence>
<dbReference type="CDD" id="cd12148">
    <property type="entry name" value="fungal_TF_MHR"/>
    <property type="match status" value="1"/>
</dbReference>
<dbReference type="PROSITE" id="PS50048">
    <property type="entry name" value="ZN2_CY6_FUNGAL_2"/>
    <property type="match status" value="1"/>
</dbReference>
<dbReference type="SUPFAM" id="SSF46785">
    <property type="entry name" value="Winged helix' DNA-binding domain"/>
    <property type="match status" value="1"/>
</dbReference>
<dbReference type="InterPro" id="IPR001138">
    <property type="entry name" value="Zn2Cys6_DnaBD"/>
</dbReference>
<evidence type="ECO:0000256" key="1">
    <source>
        <dbReference type="ARBA" id="ARBA00023125"/>
    </source>
</evidence>